<evidence type="ECO:0000313" key="2">
    <source>
        <dbReference type="Proteomes" id="UP000035352"/>
    </source>
</evidence>
<organism evidence="1 2">
    <name type="scientific">Caldimonas brevitalea</name>
    <dbReference type="NCBI Taxonomy" id="413882"/>
    <lineage>
        <taxon>Bacteria</taxon>
        <taxon>Pseudomonadati</taxon>
        <taxon>Pseudomonadota</taxon>
        <taxon>Betaproteobacteria</taxon>
        <taxon>Burkholderiales</taxon>
        <taxon>Sphaerotilaceae</taxon>
        <taxon>Caldimonas</taxon>
    </lineage>
</organism>
<dbReference type="STRING" id="413882.AAW51_0856"/>
<dbReference type="Proteomes" id="UP000035352">
    <property type="component" value="Chromosome"/>
</dbReference>
<accession>A0A0G3BE26</accession>
<dbReference type="EMBL" id="CP011371">
    <property type="protein sequence ID" value="AKJ27547.1"/>
    <property type="molecule type" value="Genomic_DNA"/>
</dbReference>
<dbReference type="AlphaFoldDB" id="A0A0G3BE26"/>
<dbReference type="OrthoDB" id="8728878at2"/>
<dbReference type="RefSeq" id="WP_047193605.1">
    <property type="nucleotide sequence ID" value="NZ_CP011371.1"/>
</dbReference>
<protein>
    <recommendedName>
        <fullName evidence="3">Carboxypeptidase regulatory-like domain-containing protein</fullName>
    </recommendedName>
</protein>
<name>A0A0G3BE26_9BURK</name>
<keyword evidence="2" id="KW-1185">Reference proteome</keyword>
<proteinExistence type="predicted"/>
<evidence type="ECO:0008006" key="3">
    <source>
        <dbReference type="Google" id="ProtNLM"/>
    </source>
</evidence>
<reference evidence="1 2" key="1">
    <citation type="submission" date="2015-05" db="EMBL/GenBank/DDBJ databases">
        <authorList>
            <person name="Tang B."/>
            <person name="Yu Y."/>
        </authorList>
    </citation>
    <scope>NUCLEOTIDE SEQUENCE [LARGE SCALE GENOMIC DNA]</scope>
    <source>
        <strain evidence="1 2">DSM 7029</strain>
    </source>
</reference>
<gene>
    <name evidence="1" type="ORF">AAW51_0856</name>
</gene>
<sequence>MVDIADRKYQLSVPLDASSVADFKPERGLQVALFDNAGHPVATRRVELDAKGHGEARFGFDKAPPSLRALVGPDDAGVEELLGQQTLSVTVPARRWRGTETLRLAPWVIPAVYWHHWLRWCRVYTVRGRVLCPDGRPVPGAKVCGFDVDGWLWWVGYQSLGCATTDASGSFTLQFRWCCGWWPWWWWRLRDWRLDHELFDRVRRAVEFEPRLPPLPPPGPQPDFARLDQWLSTAEAGSNAFALASTAASASHTLALRAQTSPAFDSVHVASLRDRLLRHLPTSAGLAESSLWPWMRREPWWDCRPDLAFRVTQMCGDEERLIVSEPWWRTRWNIDTELDLTLTANADACCLADPCNPCPPDGECVVLSSVCDIDADHIGGNLGAETSPAGYAFPGTSSAMADAPFAGTVVLQGMFGDTANVDYYEFEVAPSAAGPWAPVALPSAVGFKRRYWEDITSSPEVDFPFQTISGRYVIESRAHYEDTHPPATGSWGTTRIWYGTNFHTLMRWATDGHYDGGPYHLRLIGYTLVGGELQNPRVMPVCGSEDDASPLANSLVLRLDNRASSDEPRAKVVAVRIDGALAGPCSNIDASQGGTLDVDFVAHDLDGHLSQYTLVATYGSDEPPVSLLGLPGATLTPIAVSGAPAADEVGPTYPEALGQGATAPVWRGGGLRLHVPDLRDAFPLTCCYQLELWVYKRTIANCYQGRAHRAFSFYSLTVQV</sequence>
<evidence type="ECO:0000313" key="1">
    <source>
        <dbReference type="EMBL" id="AKJ27547.1"/>
    </source>
</evidence>
<dbReference type="KEGG" id="pbh:AAW51_0856"/>
<dbReference type="PATRIC" id="fig|413882.6.peg.909"/>